<evidence type="ECO:0000256" key="8">
    <source>
        <dbReference type="ARBA" id="ARBA00022968"/>
    </source>
</evidence>
<protein>
    <recommendedName>
        <fullName evidence="4">alpha-1,6-mannosyl-glycoprotein 6-beta-N-acetylglucosaminyltransferase</fullName>
        <ecNumber evidence="4">2.4.1.155</ecNumber>
    </recommendedName>
</protein>
<evidence type="ECO:0000256" key="9">
    <source>
        <dbReference type="ARBA" id="ARBA00022989"/>
    </source>
</evidence>
<keyword evidence="11 14" id="KW-0472">Membrane</keyword>
<evidence type="ECO:0000313" key="16">
    <source>
        <dbReference type="EnsemblMetazoa" id="CLYHEMP025274.1"/>
    </source>
</evidence>
<keyword evidence="10" id="KW-0333">Golgi apparatus</keyword>
<dbReference type="AlphaFoldDB" id="A0A7M5XLQ0"/>
<name>A0A7M5XLQ0_9CNID</name>
<evidence type="ECO:0000256" key="11">
    <source>
        <dbReference type="ARBA" id="ARBA00023136"/>
    </source>
</evidence>
<dbReference type="UniPathway" id="UPA00378"/>
<dbReference type="Pfam" id="PF15024">
    <property type="entry name" value="Glyco_transf_18"/>
    <property type="match status" value="1"/>
</dbReference>
<feature type="transmembrane region" description="Helical" evidence="14">
    <location>
        <begin position="12"/>
        <end position="31"/>
    </location>
</feature>
<keyword evidence="7 14" id="KW-0812">Transmembrane</keyword>
<proteinExistence type="inferred from homology"/>
<comment type="catalytic activity">
    <reaction evidence="13">
        <text>N(4)-{beta-D-GlcNAc-(1-&gt;2)-[beta-D-GlcNAc-(1-&gt;4)]-alpha-D-Man-(1-&gt;3)-[beta-D-GlcNAc-(1-&gt;2)-alpha-D-Man-(1-&gt;6)]-beta-D-Man-(1-&gt;4)-beta-D-GlcNAc-(1-&gt;4)-beta-D-GlcNAc}-L-asparaginyl-[protein] + UDP-N-acetyl-alpha-D-glucosamine = N(4)-{beta-D-GlcNAc-(1-&gt;2)-[beta-D-GlcNAc-(1-&gt;4)]-alpha-D-Man-(1-&gt;3)-[beta-D-GlcNAc-(1-&gt;2)-[beta-D-GlcNAc-(1-&gt;6)]-alpha-D-Man-(1-&gt;6)]-beta-D-Man-(1-&gt;4)-beta-D-GlcNAc-(1-&gt;4)-beta-D-GlcNAc}-L-asparaginyl-[protein] + UDP + H(+)</text>
        <dbReference type="Rhea" id="RHEA:16921"/>
        <dbReference type="Rhea" id="RHEA-COMP:14374"/>
        <dbReference type="Rhea" id="RHEA-COMP:14377"/>
        <dbReference type="ChEBI" id="CHEBI:15378"/>
        <dbReference type="ChEBI" id="CHEBI:57705"/>
        <dbReference type="ChEBI" id="CHEBI:58223"/>
        <dbReference type="ChEBI" id="CHEBI:139507"/>
        <dbReference type="ChEBI" id="CHEBI:139510"/>
        <dbReference type="EC" id="2.4.1.155"/>
    </reaction>
</comment>
<sequence>MSLRLFTRKKWLLGVLFLIFMAIYTTIVLYIQDYLHHEDHNKIPLMLEHKKDSESVRNEEFVLQESLPPPTSKYDIKEKLNDIPKKKDCSFKRHQFFPMCQSKLDYLKYRWQERCFREVHGVDGSQCSILEYFQKVEPYCGYHESKIRKDLPAKMRFDLQGLLKILSGEQFQWMRQRATDSWPHWVQAGKFFQKKNQIYKRKKIALFMGSFGFQPLLFKYAGKGGPLGELVQWTDTLCGLYILGYDVNVYLNITEMNLPKTQPGYCAPHWTDEMLRDEPEVIYTDSNGMAYFIMDLGAAATAKYRCRLRLLDSFGTWPEYNDPSYPFEIMGGRSPWANMNLLTQQFLTLYPHTDDNLFLGFVVGSKMMNELPTNKPTEKQDKALLYAKLLSYCKSQENRKYLKIVSEYFQLEATSVKNENGFDFLHNYGPVSGSKVKELLAGAKVFIGCGFPYEGPGPLEAMAAGTPFIQPKYPVPKNKENDDFFKLKPNLRRLTSQSPYMEDFVGEPYVYTIDITNESLLRSVLQKIKNMKPLPPKIPKEFTNEGMMERLHIFTEHMDFCHASKPRWPPLSHRKVFVAEKSTSCSETCRKHGLVCEKSYFDELNVASEIEKFVNLKCSKIDMVFNLHAPSFDDTNQVCYLQKNTQFFSCSHRAHKQRQICPCRDFEKEQYALCNDCL</sequence>
<evidence type="ECO:0000256" key="4">
    <source>
        <dbReference type="ARBA" id="ARBA00012671"/>
    </source>
</evidence>
<dbReference type="GeneID" id="136816863"/>
<comment type="subcellular location">
    <subcellularLocation>
        <location evidence="1">Golgi apparatus membrane</location>
        <topology evidence="1">Single-pass type II membrane protein</topology>
    </subcellularLocation>
</comment>
<dbReference type="InterPro" id="IPR026116">
    <property type="entry name" value="GT18_cat"/>
</dbReference>
<dbReference type="Proteomes" id="UP000594262">
    <property type="component" value="Unplaced"/>
</dbReference>
<feature type="domain" description="Glycosyltransferase family 18 catalytic" evidence="15">
    <location>
        <begin position="115"/>
        <end position="663"/>
    </location>
</feature>
<dbReference type="PANTHER" id="PTHR15075">
    <property type="entry name" value="ALPHA-MANNOSIDE BETA-1,6-N-ACETYLGLUCOSAMINYLTRANSFERASE"/>
    <property type="match status" value="1"/>
</dbReference>
<dbReference type="PANTHER" id="PTHR15075:SF2">
    <property type="entry name" value="ALPHA-1,6-MANNOSYLGLYCOPROTEIN 6-BETA-N-ACETYLGLUCOSAMINYLTRANSFERASE"/>
    <property type="match status" value="1"/>
</dbReference>
<dbReference type="GO" id="GO:0006487">
    <property type="term" value="P:protein N-linked glycosylation"/>
    <property type="evidence" value="ECO:0007669"/>
    <property type="project" value="TreeGrafter"/>
</dbReference>
<dbReference type="OrthoDB" id="2113294at2759"/>
<organism evidence="16 17">
    <name type="scientific">Clytia hemisphaerica</name>
    <dbReference type="NCBI Taxonomy" id="252671"/>
    <lineage>
        <taxon>Eukaryota</taxon>
        <taxon>Metazoa</taxon>
        <taxon>Cnidaria</taxon>
        <taxon>Hydrozoa</taxon>
        <taxon>Hydroidolina</taxon>
        <taxon>Leptothecata</taxon>
        <taxon>Obeliida</taxon>
        <taxon>Clytiidae</taxon>
        <taxon>Clytia</taxon>
    </lineage>
</organism>
<evidence type="ECO:0000256" key="10">
    <source>
        <dbReference type="ARBA" id="ARBA00023034"/>
    </source>
</evidence>
<evidence type="ECO:0000256" key="6">
    <source>
        <dbReference type="ARBA" id="ARBA00022679"/>
    </source>
</evidence>
<keyword evidence="5" id="KW-0328">Glycosyltransferase</keyword>
<evidence type="ECO:0000256" key="1">
    <source>
        <dbReference type="ARBA" id="ARBA00004323"/>
    </source>
</evidence>
<evidence type="ECO:0000256" key="12">
    <source>
        <dbReference type="ARBA" id="ARBA00023180"/>
    </source>
</evidence>
<evidence type="ECO:0000313" key="17">
    <source>
        <dbReference type="Proteomes" id="UP000594262"/>
    </source>
</evidence>
<evidence type="ECO:0000256" key="14">
    <source>
        <dbReference type="SAM" id="Phobius"/>
    </source>
</evidence>
<keyword evidence="9 14" id="KW-1133">Transmembrane helix</keyword>
<evidence type="ECO:0000256" key="2">
    <source>
        <dbReference type="ARBA" id="ARBA00004922"/>
    </source>
</evidence>
<keyword evidence="12" id="KW-0325">Glycoprotein</keyword>
<keyword evidence="8" id="KW-0735">Signal-anchor</keyword>
<dbReference type="InterPro" id="IPR052105">
    <property type="entry name" value="MGAT5_Glycosyltransferase"/>
</dbReference>
<evidence type="ECO:0000256" key="3">
    <source>
        <dbReference type="ARBA" id="ARBA00007477"/>
    </source>
</evidence>
<accession>A0A7M5XLQ0</accession>
<keyword evidence="6" id="KW-0808">Transferase</keyword>
<dbReference type="GO" id="GO:0000139">
    <property type="term" value="C:Golgi membrane"/>
    <property type="evidence" value="ECO:0007669"/>
    <property type="project" value="UniProtKB-SubCell"/>
</dbReference>
<evidence type="ECO:0000256" key="5">
    <source>
        <dbReference type="ARBA" id="ARBA00022676"/>
    </source>
</evidence>
<dbReference type="EnsemblMetazoa" id="CLYHEMT025274.1">
    <property type="protein sequence ID" value="CLYHEMP025274.1"/>
    <property type="gene ID" value="CLYHEMG025274"/>
</dbReference>
<comment type="similarity">
    <text evidence="3">Belongs to the glycosyltransferase 18 family.</text>
</comment>
<evidence type="ECO:0000256" key="7">
    <source>
        <dbReference type="ARBA" id="ARBA00022692"/>
    </source>
</evidence>
<dbReference type="EC" id="2.4.1.155" evidence="4"/>
<comment type="pathway">
    <text evidence="2">Protein modification; protein glycosylation.</text>
</comment>
<dbReference type="RefSeq" id="XP_066929292.1">
    <property type="nucleotide sequence ID" value="XM_067073191.1"/>
</dbReference>
<reference evidence="16" key="1">
    <citation type="submission" date="2021-01" db="UniProtKB">
        <authorList>
            <consortium name="EnsemblMetazoa"/>
        </authorList>
    </citation>
    <scope>IDENTIFICATION</scope>
</reference>
<evidence type="ECO:0000259" key="15">
    <source>
        <dbReference type="Pfam" id="PF15024"/>
    </source>
</evidence>
<evidence type="ECO:0000256" key="13">
    <source>
        <dbReference type="ARBA" id="ARBA00048243"/>
    </source>
</evidence>
<dbReference type="GO" id="GO:0030144">
    <property type="term" value="F:alpha-1,6-mannosylglycoprotein 6-beta-N-acetylglucosaminyltransferase activity"/>
    <property type="evidence" value="ECO:0007669"/>
    <property type="project" value="UniProtKB-EC"/>
</dbReference>
<keyword evidence="17" id="KW-1185">Reference proteome</keyword>